<proteinExistence type="inferred from homology"/>
<keyword evidence="8" id="KW-1003">Cell membrane</keyword>
<dbReference type="EC" id="2.7.7.41" evidence="6 18"/>
<evidence type="ECO:0000313" key="20">
    <source>
        <dbReference type="EMBL" id="NVK97677.1"/>
    </source>
</evidence>
<evidence type="ECO:0000256" key="17">
    <source>
        <dbReference type="ARBA" id="ARBA00023264"/>
    </source>
</evidence>
<comment type="catalytic activity">
    <reaction evidence="1 18">
        <text>a 1,2-diacyl-sn-glycero-3-phosphate + CTP + H(+) = a CDP-1,2-diacyl-sn-glycerol + diphosphate</text>
        <dbReference type="Rhea" id="RHEA:16229"/>
        <dbReference type="ChEBI" id="CHEBI:15378"/>
        <dbReference type="ChEBI" id="CHEBI:33019"/>
        <dbReference type="ChEBI" id="CHEBI:37563"/>
        <dbReference type="ChEBI" id="CHEBI:58332"/>
        <dbReference type="ChEBI" id="CHEBI:58608"/>
        <dbReference type="EC" id="2.7.7.41"/>
    </reaction>
</comment>
<feature type="transmembrane region" description="Helical" evidence="19">
    <location>
        <begin position="103"/>
        <end position="123"/>
    </location>
</feature>
<dbReference type="PANTHER" id="PTHR46382:SF1">
    <property type="entry name" value="PHOSPHATIDATE CYTIDYLYLTRANSFERASE"/>
    <property type="match status" value="1"/>
</dbReference>
<evidence type="ECO:0000256" key="13">
    <source>
        <dbReference type="ARBA" id="ARBA00022989"/>
    </source>
</evidence>
<accession>A0A850LJ00</accession>
<dbReference type="GO" id="GO:0016024">
    <property type="term" value="P:CDP-diacylglycerol biosynthetic process"/>
    <property type="evidence" value="ECO:0007669"/>
    <property type="project" value="UniProtKB-UniPathway"/>
</dbReference>
<dbReference type="EMBL" id="JABXIY010000031">
    <property type="protein sequence ID" value="NVK97677.1"/>
    <property type="molecule type" value="Genomic_DNA"/>
</dbReference>
<dbReference type="UniPathway" id="UPA00557">
    <property type="reaction ID" value="UER00614"/>
</dbReference>
<keyword evidence="15 19" id="KW-0472">Membrane</keyword>
<evidence type="ECO:0000256" key="1">
    <source>
        <dbReference type="ARBA" id="ARBA00001698"/>
    </source>
</evidence>
<comment type="caution">
    <text evidence="20">The sequence shown here is derived from an EMBL/GenBank/DDBJ whole genome shotgun (WGS) entry which is preliminary data.</text>
</comment>
<evidence type="ECO:0000256" key="8">
    <source>
        <dbReference type="ARBA" id="ARBA00022475"/>
    </source>
</evidence>
<evidence type="ECO:0000256" key="4">
    <source>
        <dbReference type="ARBA" id="ARBA00005189"/>
    </source>
</evidence>
<dbReference type="OMA" id="NKTWSGF"/>
<comment type="pathway">
    <text evidence="4">Lipid metabolism.</text>
</comment>
<evidence type="ECO:0000256" key="15">
    <source>
        <dbReference type="ARBA" id="ARBA00023136"/>
    </source>
</evidence>
<keyword evidence="17" id="KW-1208">Phospholipid metabolism</keyword>
<keyword evidence="16" id="KW-0594">Phospholipid biosynthesis</keyword>
<evidence type="ECO:0000256" key="3">
    <source>
        <dbReference type="ARBA" id="ARBA00005119"/>
    </source>
</evidence>
<sequence length="260" mass="27471">MSGGRWSDLTARLGSAVVLAAVAGVELWLGGLWFESFIAIVTGLMVWELMRMIAPERRGAAVQMALLTGFAVLLAYHLPPLYRLPVLMAPALVGAGQVDRHKGIYAIFALWIAFAGLGFIWIREVMGLDWMLWLVLVVVATDVAGYFVGKLIGGPKFWPRVSPKKTWSGTAGGWIAAALVGAGFALQAGLGASLLILSVLASMASQAGDIAESALKRKMGVKDSSNLIPGHGGFLDRFDGMMGAAVFVLLAGLLRAFGGL</sequence>
<keyword evidence="13 19" id="KW-1133">Transmembrane helix</keyword>
<comment type="pathway">
    <text evidence="3 18">Phospholipid metabolism; CDP-diacylglycerol biosynthesis; CDP-diacylglycerol from sn-glycerol 3-phosphate: step 3/3.</text>
</comment>
<dbReference type="PROSITE" id="PS01315">
    <property type="entry name" value="CDS"/>
    <property type="match status" value="1"/>
</dbReference>
<evidence type="ECO:0000256" key="16">
    <source>
        <dbReference type="ARBA" id="ARBA00023209"/>
    </source>
</evidence>
<dbReference type="GO" id="GO:0005886">
    <property type="term" value="C:plasma membrane"/>
    <property type="evidence" value="ECO:0007669"/>
    <property type="project" value="UniProtKB-SubCell"/>
</dbReference>
<keyword evidence="10 18" id="KW-0808">Transferase</keyword>
<name>A0A850LJ00_9RHOB</name>
<organism evidence="20 21">
    <name type="scientific">Ruegeria pomeroyi</name>
    <dbReference type="NCBI Taxonomy" id="89184"/>
    <lineage>
        <taxon>Bacteria</taxon>
        <taxon>Pseudomonadati</taxon>
        <taxon>Pseudomonadota</taxon>
        <taxon>Alphaproteobacteria</taxon>
        <taxon>Rhodobacterales</taxon>
        <taxon>Roseobacteraceae</taxon>
        <taxon>Ruegeria</taxon>
    </lineage>
</organism>
<evidence type="ECO:0000256" key="19">
    <source>
        <dbReference type="SAM" id="Phobius"/>
    </source>
</evidence>
<dbReference type="GO" id="GO:0004605">
    <property type="term" value="F:phosphatidate cytidylyltransferase activity"/>
    <property type="evidence" value="ECO:0007669"/>
    <property type="project" value="UniProtKB-EC"/>
</dbReference>
<dbReference type="RefSeq" id="WP_011047401.1">
    <property type="nucleotide sequence ID" value="NZ_CP076685.1"/>
</dbReference>
<evidence type="ECO:0000256" key="18">
    <source>
        <dbReference type="RuleBase" id="RU003938"/>
    </source>
</evidence>
<evidence type="ECO:0000256" key="12">
    <source>
        <dbReference type="ARBA" id="ARBA00022695"/>
    </source>
</evidence>
<dbReference type="Proteomes" id="UP000565723">
    <property type="component" value="Unassembled WGS sequence"/>
</dbReference>
<evidence type="ECO:0000256" key="10">
    <source>
        <dbReference type="ARBA" id="ARBA00022679"/>
    </source>
</evidence>
<keyword evidence="11 18" id="KW-0812">Transmembrane</keyword>
<dbReference type="PANTHER" id="PTHR46382">
    <property type="entry name" value="PHOSPHATIDATE CYTIDYLYLTRANSFERASE"/>
    <property type="match status" value="1"/>
</dbReference>
<protein>
    <recommendedName>
        <fullName evidence="7 18">Phosphatidate cytidylyltransferase</fullName>
        <ecNumber evidence="6 18">2.7.7.41</ecNumber>
    </recommendedName>
</protein>
<feature type="transmembrane region" description="Helical" evidence="19">
    <location>
        <begin position="130"/>
        <end position="153"/>
    </location>
</feature>
<feature type="transmembrane region" description="Helical" evidence="19">
    <location>
        <begin position="240"/>
        <end position="258"/>
    </location>
</feature>
<dbReference type="InterPro" id="IPR000374">
    <property type="entry name" value="PC_trans"/>
</dbReference>
<feature type="transmembrane region" description="Helical" evidence="19">
    <location>
        <begin position="173"/>
        <end position="197"/>
    </location>
</feature>
<evidence type="ECO:0000256" key="7">
    <source>
        <dbReference type="ARBA" id="ARBA00019373"/>
    </source>
</evidence>
<evidence type="ECO:0000313" key="21">
    <source>
        <dbReference type="Proteomes" id="UP000565723"/>
    </source>
</evidence>
<dbReference type="Pfam" id="PF01148">
    <property type="entry name" value="CTP_transf_1"/>
    <property type="match status" value="1"/>
</dbReference>
<keyword evidence="14" id="KW-0443">Lipid metabolism</keyword>
<dbReference type="AlphaFoldDB" id="A0A850LJ00"/>
<gene>
    <name evidence="20" type="ORF">HW564_12165</name>
</gene>
<evidence type="ECO:0000256" key="11">
    <source>
        <dbReference type="ARBA" id="ARBA00022692"/>
    </source>
</evidence>
<reference evidence="20 21" key="1">
    <citation type="journal article" date="2020" name="Proc. Natl. Acad. Sci. U.S.A.">
        <title>Ecological drivers of bacterial community assembly in synthetic phycospheres.</title>
        <authorList>
            <person name="Fu H."/>
            <person name="Uchimiya M."/>
            <person name="Gore J."/>
            <person name="Moran M.A."/>
        </authorList>
    </citation>
    <scope>NUCLEOTIDE SEQUENCE [LARGE SCALE GENOMIC DNA]</scope>
    <source>
        <strain evidence="20">HF-Din03</strain>
    </source>
</reference>
<comment type="subcellular location">
    <subcellularLocation>
        <location evidence="2">Cell membrane</location>
        <topology evidence="2">Multi-pass membrane protein</topology>
    </subcellularLocation>
</comment>
<comment type="similarity">
    <text evidence="5 18">Belongs to the CDS family.</text>
</comment>
<evidence type="ECO:0000256" key="2">
    <source>
        <dbReference type="ARBA" id="ARBA00004651"/>
    </source>
</evidence>
<feature type="transmembrane region" description="Helical" evidence="19">
    <location>
        <begin position="59"/>
        <end position="78"/>
    </location>
</feature>
<evidence type="ECO:0000256" key="14">
    <source>
        <dbReference type="ARBA" id="ARBA00023098"/>
    </source>
</evidence>
<evidence type="ECO:0000256" key="5">
    <source>
        <dbReference type="ARBA" id="ARBA00010185"/>
    </source>
</evidence>
<keyword evidence="12 18" id="KW-0548">Nucleotidyltransferase</keyword>
<evidence type="ECO:0000256" key="6">
    <source>
        <dbReference type="ARBA" id="ARBA00012487"/>
    </source>
</evidence>
<keyword evidence="9" id="KW-0444">Lipid biosynthesis</keyword>
<evidence type="ECO:0000256" key="9">
    <source>
        <dbReference type="ARBA" id="ARBA00022516"/>
    </source>
</evidence>